<evidence type="ECO:0000256" key="7">
    <source>
        <dbReference type="ARBA" id="ARBA00048741"/>
    </source>
</evidence>
<comment type="catalytic activity">
    <reaction evidence="7">
        <text>L-aspartate + L-glutamine + ATP + H2O = L-asparagine + L-glutamate + AMP + diphosphate + H(+)</text>
        <dbReference type="Rhea" id="RHEA:12228"/>
        <dbReference type="ChEBI" id="CHEBI:15377"/>
        <dbReference type="ChEBI" id="CHEBI:15378"/>
        <dbReference type="ChEBI" id="CHEBI:29985"/>
        <dbReference type="ChEBI" id="CHEBI:29991"/>
        <dbReference type="ChEBI" id="CHEBI:30616"/>
        <dbReference type="ChEBI" id="CHEBI:33019"/>
        <dbReference type="ChEBI" id="CHEBI:58048"/>
        <dbReference type="ChEBI" id="CHEBI:58359"/>
        <dbReference type="ChEBI" id="CHEBI:456215"/>
        <dbReference type="EC" id="6.3.5.4"/>
    </reaction>
</comment>
<evidence type="ECO:0000313" key="10">
    <source>
        <dbReference type="EMBL" id="OHA16085.1"/>
    </source>
</evidence>
<evidence type="ECO:0000256" key="1">
    <source>
        <dbReference type="ARBA" id="ARBA00005187"/>
    </source>
</evidence>
<dbReference type="Gene3D" id="3.60.20.10">
    <property type="entry name" value="Glutamine Phosphoribosylpyrophosphate, subunit 1, domain 1"/>
    <property type="match status" value="1"/>
</dbReference>
<evidence type="ECO:0000256" key="8">
    <source>
        <dbReference type="PIRSR" id="PIRSR001589-2"/>
    </source>
</evidence>
<dbReference type="NCBIfam" id="TIGR01536">
    <property type="entry name" value="asn_synth_AEB"/>
    <property type="match status" value="1"/>
</dbReference>
<comment type="similarity">
    <text evidence="2">Belongs to the asparagine synthetase family.</text>
</comment>
<accession>A0A1G2LWS1</accession>
<dbReference type="Pfam" id="PF00733">
    <property type="entry name" value="Asn_synthase"/>
    <property type="match status" value="1"/>
</dbReference>
<evidence type="ECO:0000313" key="11">
    <source>
        <dbReference type="Proteomes" id="UP000178116"/>
    </source>
</evidence>
<dbReference type="AlphaFoldDB" id="A0A1G2LWS1"/>
<dbReference type="InterPro" id="IPR014729">
    <property type="entry name" value="Rossmann-like_a/b/a_fold"/>
</dbReference>
<dbReference type="Gene3D" id="3.40.50.620">
    <property type="entry name" value="HUPs"/>
    <property type="match status" value="1"/>
</dbReference>
<evidence type="ECO:0000256" key="5">
    <source>
        <dbReference type="ARBA" id="ARBA00022840"/>
    </source>
</evidence>
<dbReference type="GO" id="GO:0004066">
    <property type="term" value="F:asparagine synthase (glutamine-hydrolyzing) activity"/>
    <property type="evidence" value="ECO:0007669"/>
    <property type="project" value="UniProtKB-EC"/>
</dbReference>
<dbReference type="InterPro" id="IPR029055">
    <property type="entry name" value="Ntn_hydrolases_N"/>
</dbReference>
<reference evidence="10 11" key="1">
    <citation type="journal article" date="2016" name="Nat. Commun.">
        <title>Thousands of microbial genomes shed light on interconnected biogeochemical processes in an aquifer system.</title>
        <authorList>
            <person name="Anantharaman K."/>
            <person name="Brown C.T."/>
            <person name="Hug L.A."/>
            <person name="Sharon I."/>
            <person name="Castelle C.J."/>
            <person name="Probst A.J."/>
            <person name="Thomas B.C."/>
            <person name="Singh A."/>
            <person name="Wilkins M.J."/>
            <person name="Karaoz U."/>
            <person name="Brodie E.L."/>
            <person name="Williams K.H."/>
            <person name="Hubbard S.S."/>
            <person name="Banfield J.F."/>
        </authorList>
    </citation>
    <scope>NUCLEOTIDE SEQUENCE [LARGE SCALE GENOMIC DNA]</scope>
</reference>
<dbReference type="InterPro" id="IPR006426">
    <property type="entry name" value="Asn_synth_AEB"/>
</dbReference>
<dbReference type="EMBL" id="MHRA01000003">
    <property type="protein sequence ID" value="OHA16085.1"/>
    <property type="molecule type" value="Genomic_DNA"/>
</dbReference>
<feature type="binding site" evidence="8">
    <location>
        <position position="91"/>
    </location>
    <ligand>
        <name>L-glutamine</name>
        <dbReference type="ChEBI" id="CHEBI:58359"/>
    </ligand>
</feature>
<dbReference type="Pfam" id="PF13537">
    <property type="entry name" value="GATase_7"/>
    <property type="match status" value="1"/>
</dbReference>
<dbReference type="InterPro" id="IPR033738">
    <property type="entry name" value="AsnB_N"/>
</dbReference>
<dbReference type="Proteomes" id="UP000178116">
    <property type="component" value="Unassembled WGS sequence"/>
</dbReference>
<dbReference type="SUPFAM" id="SSF52402">
    <property type="entry name" value="Adenine nucleotide alpha hydrolases-like"/>
    <property type="match status" value="1"/>
</dbReference>
<dbReference type="InterPro" id="IPR017932">
    <property type="entry name" value="GATase_2_dom"/>
</dbReference>
<dbReference type="GO" id="GO:0005829">
    <property type="term" value="C:cytosol"/>
    <property type="evidence" value="ECO:0007669"/>
    <property type="project" value="TreeGrafter"/>
</dbReference>
<evidence type="ECO:0000256" key="4">
    <source>
        <dbReference type="ARBA" id="ARBA00022741"/>
    </source>
</evidence>
<dbReference type="SUPFAM" id="SSF56235">
    <property type="entry name" value="N-terminal nucleophile aminohydrolases (Ntn hydrolases)"/>
    <property type="match status" value="1"/>
</dbReference>
<sequence>MNLKKKEVRPEIIRMMTKKLAHRGPNDEGIFIDGNVALGHRRLSILDLSSAGHQPMENEKGNLVITFNGEIYNYIEIKKQLGKYAYRSKSDTEVILRAYEKWGEKCLEEFNGIFSFALWDKKKKQFFAARDRLGVKPFYYVIQNGVFYFASEIKALPVAGIPAEPNDKIIYDYLARGYYEHSEETFFKDIKQLMPGYYLICKNGDIKIERYWYLPEKLIDLSKLTDEEIGQRYRDLVKRSVSIQMRSDVPIGINASGGLDCSILTAAVHDILGSQKNFFLYSWVYGEKKYDETPYVKKLAEQFGWQVKFFKLTPQLVLDLLPKVVEHEEQPFPGISVVARHNLYREINSETIVFLEGHGGDEIGGGYEYYFSSFILDIIKTFGPEKALAELRAYAASHDLKTDGEIMKFFTRGLASFLQGGTSADASSFINTQSLNKKFLISQKKQPPEFERPFESFLSNMQYRDLGWTKLPRVLRSVDRNSMAYGKEVRVPFLDHEIVEFAFSLPFIQKIRNGEQRFFMREAFRKKLNYYNVSLPKRAVPDPQKDWLRKELRPWAEEILSSRSFGRRGYIYQKMALLDYKRFCASREPINSFYIWQWLNLELWFRAFID</sequence>
<comment type="caution">
    <text evidence="10">The sequence shown here is derived from an EMBL/GenBank/DDBJ whole genome shotgun (WGS) entry which is preliminary data.</text>
</comment>
<comment type="pathway">
    <text evidence="1">Amino-acid biosynthesis; L-asparagine biosynthesis; L-asparagine from L-aspartate (L-Gln route): step 1/1.</text>
</comment>
<dbReference type="CDD" id="cd00712">
    <property type="entry name" value="AsnB"/>
    <property type="match status" value="1"/>
</dbReference>
<dbReference type="PIRSF" id="PIRSF001589">
    <property type="entry name" value="Asn_synthetase_glu-h"/>
    <property type="match status" value="1"/>
</dbReference>
<dbReference type="InterPro" id="IPR001962">
    <property type="entry name" value="Asn_synthase"/>
</dbReference>
<evidence type="ECO:0000259" key="9">
    <source>
        <dbReference type="PROSITE" id="PS51278"/>
    </source>
</evidence>
<dbReference type="PROSITE" id="PS51278">
    <property type="entry name" value="GATASE_TYPE_2"/>
    <property type="match status" value="1"/>
</dbReference>
<organism evidence="10 11">
    <name type="scientific">Candidatus Tagabacteria bacterium RIFCSPLOWO2_01_FULL_42_9</name>
    <dbReference type="NCBI Taxonomy" id="1802296"/>
    <lineage>
        <taxon>Bacteria</taxon>
        <taxon>Candidatus Tagaibacteriota</taxon>
    </lineage>
</organism>
<dbReference type="PANTHER" id="PTHR43284:SF1">
    <property type="entry name" value="ASPARAGINE SYNTHETASE"/>
    <property type="match status" value="1"/>
</dbReference>
<proteinExistence type="inferred from homology"/>
<feature type="domain" description="Glutamine amidotransferase type-2" evidence="9">
    <location>
        <begin position="1"/>
        <end position="204"/>
    </location>
</feature>
<evidence type="ECO:0000256" key="6">
    <source>
        <dbReference type="ARBA" id="ARBA00022962"/>
    </source>
</evidence>
<gene>
    <name evidence="10" type="ORF">A3A10_00850</name>
</gene>
<keyword evidence="6" id="KW-0315">Glutamine amidotransferase</keyword>
<protein>
    <recommendedName>
        <fullName evidence="3">asparagine synthase (glutamine-hydrolyzing)</fullName>
        <ecNumber evidence="3">6.3.5.4</ecNumber>
    </recommendedName>
</protein>
<evidence type="ECO:0000256" key="3">
    <source>
        <dbReference type="ARBA" id="ARBA00012737"/>
    </source>
</evidence>
<dbReference type="GO" id="GO:0006529">
    <property type="term" value="P:asparagine biosynthetic process"/>
    <property type="evidence" value="ECO:0007669"/>
    <property type="project" value="InterPro"/>
</dbReference>
<dbReference type="PANTHER" id="PTHR43284">
    <property type="entry name" value="ASPARAGINE SYNTHETASE (GLUTAMINE-HYDROLYZING)"/>
    <property type="match status" value="1"/>
</dbReference>
<keyword evidence="4 8" id="KW-0547">Nucleotide-binding</keyword>
<dbReference type="EC" id="6.3.5.4" evidence="3"/>
<keyword evidence="5 8" id="KW-0067">ATP-binding</keyword>
<name>A0A1G2LWS1_9BACT</name>
<dbReference type="CDD" id="cd01991">
    <property type="entry name" value="Asn_synthase_B_C"/>
    <property type="match status" value="1"/>
</dbReference>
<evidence type="ECO:0000256" key="2">
    <source>
        <dbReference type="ARBA" id="ARBA00005752"/>
    </source>
</evidence>
<dbReference type="InterPro" id="IPR051786">
    <property type="entry name" value="ASN_synthetase/amidase"/>
</dbReference>
<dbReference type="GO" id="GO:0005524">
    <property type="term" value="F:ATP binding"/>
    <property type="evidence" value="ECO:0007669"/>
    <property type="project" value="UniProtKB-KW"/>
</dbReference>